<keyword evidence="3" id="KW-1185">Reference proteome</keyword>
<evidence type="ECO:0000313" key="3">
    <source>
        <dbReference type="Proteomes" id="UP000658278"/>
    </source>
</evidence>
<keyword evidence="1" id="KW-0732">Signal</keyword>
<dbReference type="EMBL" id="JAENII010000003">
    <property type="protein sequence ID" value="MBK1826302.1"/>
    <property type="molecule type" value="Genomic_DNA"/>
</dbReference>
<dbReference type="SUPFAM" id="SSF50939">
    <property type="entry name" value="Sialidases"/>
    <property type="match status" value="1"/>
</dbReference>
<feature type="chain" id="PRO_5037395702" evidence="1">
    <location>
        <begin position="27"/>
        <end position="444"/>
    </location>
</feature>
<comment type="caution">
    <text evidence="2">The sequence shown here is derived from an EMBL/GenBank/DDBJ whole genome shotgun (WGS) entry which is preliminary data.</text>
</comment>
<evidence type="ECO:0000313" key="2">
    <source>
        <dbReference type="EMBL" id="MBK1826302.1"/>
    </source>
</evidence>
<reference evidence="2" key="1">
    <citation type="submission" date="2021-01" db="EMBL/GenBank/DDBJ databases">
        <title>Modified the classification status of verrucomicrobia.</title>
        <authorList>
            <person name="Feng X."/>
        </authorList>
    </citation>
    <scope>NUCLEOTIDE SEQUENCE</scope>
    <source>
        <strain evidence="2">KCTC 22201</strain>
    </source>
</reference>
<evidence type="ECO:0000256" key="1">
    <source>
        <dbReference type="SAM" id="SignalP"/>
    </source>
</evidence>
<dbReference type="RefSeq" id="WP_200277098.1">
    <property type="nucleotide sequence ID" value="NZ_JAENII010000003.1"/>
</dbReference>
<dbReference type="Proteomes" id="UP000658278">
    <property type="component" value="Unassembled WGS sequence"/>
</dbReference>
<dbReference type="InterPro" id="IPR036278">
    <property type="entry name" value="Sialidase_sf"/>
</dbReference>
<sequence length="444" mass="48824">MRILPRLLSGPLAGLLAFPLVVLGDAAPPDAENLRTSVVAKNGMPRNIVTPGAQWNFGPGSLWTHRGWQYAAYWDEQCQVSVARRKLPVGEWSTLSLPDYQRTKNLNRGKGGAKSQGFGDGHEKVSMGISPDGVIHLSFDHHLSTLRYRATRTGVANAPEKHPWTPTLFGPVQDHLGGEPITSVTYPSFTTDGAHFTLYLRLNGGSGSADSHYFQYADGRWQDASPTSGKLIDKHWSGGNRTVNAYLHGPVSQGGRLHLTWCWRDTPDSRTNHDLCYAFSDDHGSTWKNNEGQTIGVIGRKFITADSPGVTAVKIPPGTSYLNGGSMTVDATGRVHVLKKGPNRKPTYFTRDPKSGTWRHQDTTRLGKLVAGRNDELFIVAEDGLWKTSASRFGGLEPVFTDMERYFSDSKMGLDSSRLAHDGWISVIGQRGRTITVIDYKVSH</sequence>
<protein>
    <submittedName>
        <fullName evidence="2">BNR repeat-containing protein</fullName>
    </submittedName>
</protein>
<proteinExistence type="predicted"/>
<dbReference type="AlphaFoldDB" id="A0A934RB03"/>
<organism evidence="2 3">
    <name type="scientific">Haloferula rosea</name>
    <dbReference type="NCBI Taxonomy" id="490093"/>
    <lineage>
        <taxon>Bacteria</taxon>
        <taxon>Pseudomonadati</taxon>
        <taxon>Verrucomicrobiota</taxon>
        <taxon>Verrucomicrobiia</taxon>
        <taxon>Verrucomicrobiales</taxon>
        <taxon>Verrucomicrobiaceae</taxon>
        <taxon>Haloferula</taxon>
    </lineage>
</organism>
<feature type="signal peptide" evidence="1">
    <location>
        <begin position="1"/>
        <end position="26"/>
    </location>
</feature>
<name>A0A934RB03_9BACT</name>
<gene>
    <name evidence="2" type="ORF">JIN81_04685</name>
</gene>
<dbReference type="Pfam" id="PF15892">
    <property type="entry name" value="BNR_4"/>
    <property type="match status" value="1"/>
</dbReference>
<accession>A0A934RB03</accession>